<dbReference type="GO" id="GO:0034045">
    <property type="term" value="C:phagophore assembly site membrane"/>
    <property type="evidence" value="ECO:0007669"/>
    <property type="project" value="TreeGrafter"/>
</dbReference>
<dbReference type="GO" id="GO:0004674">
    <property type="term" value="F:protein serine/threonine kinase activity"/>
    <property type="evidence" value="ECO:0007669"/>
    <property type="project" value="UniProtKB-KW"/>
</dbReference>
<dbReference type="GO" id="GO:0005776">
    <property type="term" value="C:autophagosome"/>
    <property type="evidence" value="ECO:0007669"/>
    <property type="project" value="TreeGrafter"/>
</dbReference>
<feature type="compositionally biased region" description="Low complexity" evidence="10">
    <location>
        <begin position="559"/>
        <end position="569"/>
    </location>
</feature>
<dbReference type="Gene3D" id="1.10.510.10">
    <property type="entry name" value="Transferase(Phosphotransferase) domain 1"/>
    <property type="match status" value="1"/>
</dbReference>
<dbReference type="InterPro" id="IPR048941">
    <property type="entry name" value="ATG1-like_MIT2"/>
</dbReference>
<dbReference type="InterPro" id="IPR011009">
    <property type="entry name" value="Kinase-like_dom_sf"/>
</dbReference>
<evidence type="ECO:0000256" key="7">
    <source>
        <dbReference type="ARBA" id="ARBA00022840"/>
    </source>
</evidence>
<evidence type="ECO:0000256" key="1">
    <source>
        <dbReference type="ARBA" id="ARBA00012513"/>
    </source>
</evidence>
<keyword evidence="3" id="KW-0597">Phosphoprotein</keyword>
<dbReference type="GO" id="GO:0034727">
    <property type="term" value="P:piecemeal microautophagy of the nucleus"/>
    <property type="evidence" value="ECO:0007669"/>
    <property type="project" value="TreeGrafter"/>
</dbReference>
<keyword evidence="2" id="KW-0723">Serine/threonine-protein kinase</keyword>
<dbReference type="PANTHER" id="PTHR24348">
    <property type="entry name" value="SERINE/THREONINE-PROTEIN KINASE UNC-51-RELATED"/>
    <property type="match status" value="1"/>
</dbReference>
<dbReference type="SUPFAM" id="SSF56112">
    <property type="entry name" value="Protein kinase-like (PK-like)"/>
    <property type="match status" value="1"/>
</dbReference>
<dbReference type="GO" id="GO:0048675">
    <property type="term" value="P:axon extension"/>
    <property type="evidence" value="ECO:0007669"/>
    <property type="project" value="TreeGrafter"/>
</dbReference>
<feature type="domain" description="Protein kinase" evidence="11">
    <location>
        <begin position="1"/>
        <end position="234"/>
    </location>
</feature>
<keyword evidence="4" id="KW-0808">Transferase</keyword>
<dbReference type="InterPro" id="IPR008271">
    <property type="entry name" value="Ser/Thr_kinase_AS"/>
</dbReference>
<dbReference type="FunFam" id="1.10.510.10:FF:000128">
    <property type="entry name" value="serine/threonine-protein kinase ULK2 isoform X2"/>
    <property type="match status" value="1"/>
</dbReference>
<evidence type="ECO:0000256" key="3">
    <source>
        <dbReference type="ARBA" id="ARBA00022553"/>
    </source>
</evidence>
<feature type="binding site" evidence="9">
    <location>
        <position position="39"/>
    </location>
    <ligand>
        <name>ATP</name>
        <dbReference type="ChEBI" id="CHEBI:30616"/>
    </ligand>
</feature>
<dbReference type="GO" id="GO:0010508">
    <property type="term" value="P:positive regulation of autophagy"/>
    <property type="evidence" value="ECO:0007669"/>
    <property type="project" value="TreeGrafter"/>
</dbReference>
<dbReference type="EC" id="2.7.11.1" evidence="1"/>
<dbReference type="Proteomes" id="UP000694558">
    <property type="component" value="Chromosome 16"/>
</dbReference>
<dbReference type="PANTHER" id="PTHR24348:SF19">
    <property type="entry name" value="SERINE_THREONINE-PROTEIN KINASE ULK1"/>
    <property type="match status" value="1"/>
</dbReference>
<dbReference type="Ensembl" id="ENSSMAT00000036083.1">
    <property type="protein sequence ID" value="ENSSMAP00000062056.1"/>
    <property type="gene ID" value="ENSSMAG00000018627.2"/>
</dbReference>
<dbReference type="GO" id="GO:0048671">
    <property type="term" value="P:negative regulation of collateral sprouting"/>
    <property type="evidence" value="ECO:0007669"/>
    <property type="project" value="TreeGrafter"/>
</dbReference>
<evidence type="ECO:0000256" key="10">
    <source>
        <dbReference type="SAM" id="MobiDB-lite"/>
    </source>
</evidence>
<dbReference type="Pfam" id="PF00069">
    <property type="entry name" value="Pkinase"/>
    <property type="match status" value="1"/>
</dbReference>
<gene>
    <name evidence="12" type="primary">ULK1</name>
</gene>
<protein>
    <recommendedName>
        <fullName evidence="1">non-specific serine/threonine protein kinase</fullName>
        <ecNumber evidence="1">2.7.11.1</ecNumber>
    </recommendedName>
</protein>
<accession>A0A8D3DR97</accession>
<evidence type="ECO:0000256" key="6">
    <source>
        <dbReference type="ARBA" id="ARBA00022777"/>
    </source>
</evidence>
<dbReference type="PROSITE" id="PS00107">
    <property type="entry name" value="PROTEIN_KINASE_ATP"/>
    <property type="match status" value="1"/>
</dbReference>
<evidence type="ECO:0000256" key="9">
    <source>
        <dbReference type="PROSITE-ProRule" id="PRU10141"/>
    </source>
</evidence>
<evidence type="ECO:0000256" key="2">
    <source>
        <dbReference type="ARBA" id="ARBA00022527"/>
    </source>
</evidence>
<dbReference type="GO" id="GO:0042594">
    <property type="term" value="P:response to starvation"/>
    <property type="evidence" value="ECO:0007669"/>
    <property type="project" value="TreeGrafter"/>
</dbReference>
<keyword evidence="8" id="KW-0072">Autophagy</keyword>
<dbReference type="AlphaFoldDB" id="A0A8D3DR97"/>
<dbReference type="GO" id="GO:0005524">
    <property type="term" value="F:ATP binding"/>
    <property type="evidence" value="ECO:0007669"/>
    <property type="project" value="UniProtKB-UniRule"/>
</dbReference>
<reference evidence="12" key="2">
    <citation type="submission" date="2025-08" db="UniProtKB">
        <authorList>
            <consortium name="Ensembl"/>
        </authorList>
    </citation>
    <scope>IDENTIFICATION</scope>
</reference>
<dbReference type="GeneTree" id="ENSGT00940000156664"/>
<dbReference type="SMART" id="SM00220">
    <property type="entry name" value="S_TKc"/>
    <property type="match status" value="1"/>
</dbReference>
<dbReference type="Pfam" id="PF21127">
    <property type="entry name" value="ATG1-like_MIT2"/>
    <property type="match status" value="1"/>
</dbReference>
<feature type="compositionally biased region" description="Low complexity" evidence="10">
    <location>
        <begin position="648"/>
        <end position="660"/>
    </location>
</feature>
<organism evidence="12 13">
    <name type="scientific">Scophthalmus maximus</name>
    <name type="common">Turbot</name>
    <name type="synonym">Psetta maxima</name>
    <dbReference type="NCBI Taxonomy" id="52904"/>
    <lineage>
        <taxon>Eukaryota</taxon>
        <taxon>Metazoa</taxon>
        <taxon>Chordata</taxon>
        <taxon>Craniata</taxon>
        <taxon>Vertebrata</taxon>
        <taxon>Euteleostomi</taxon>
        <taxon>Actinopterygii</taxon>
        <taxon>Neopterygii</taxon>
        <taxon>Teleostei</taxon>
        <taxon>Neoteleostei</taxon>
        <taxon>Acanthomorphata</taxon>
        <taxon>Carangaria</taxon>
        <taxon>Pleuronectiformes</taxon>
        <taxon>Pleuronectoidei</taxon>
        <taxon>Scophthalmidae</taxon>
        <taxon>Scophthalmus</taxon>
    </lineage>
</organism>
<evidence type="ECO:0000313" key="13">
    <source>
        <dbReference type="Proteomes" id="UP000694558"/>
    </source>
</evidence>
<evidence type="ECO:0000256" key="5">
    <source>
        <dbReference type="ARBA" id="ARBA00022741"/>
    </source>
</evidence>
<dbReference type="GO" id="GO:0000422">
    <property type="term" value="P:autophagy of mitochondrion"/>
    <property type="evidence" value="ECO:0007669"/>
    <property type="project" value="TreeGrafter"/>
</dbReference>
<evidence type="ECO:0000256" key="4">
    <source>
        <dbReference type="ARBA" id="ARBA00022679"/>
    </source>
</evidence>
<dbReference type="FunFam" id="3.30.200.20:FF:000149">
    <property type="entry name" value="serine/threonine-protein kinase unc-51 isoform X1"/>
    <property type="match status" value="1"/>
</dbReference>
<evidence type="ECO:0000256" key="8">
    <source>
        <dbReference type="ARBA" id="ARBA00023006"/>
    </source>
</evidence>
<dbReference type="GO" id="GO:0061709">
    <property type="term" value="P:reticulophagy"/>
    <property type="evidence" value="ECO:0007669"/>
    <property type="project" value="TreeGrafter"/>
</dbReference>
<dbReference type="InterPro" id="IPR045269">
    <property type="entry name" value="Atg1-like"/>
</dbReference>
<dbReference type="PROSITE" id="PS50011">
    <property type="entry name" value="PROTEIN_KINASE_DOM"/>
    <property type="match status" value="1"/>
</dbReference>
<feature type="region of interest" description="Disordered" evidence="10">
    <location>
        <begin position="647"/>
        <end position="666"/>
    </location>
</feature>
<dbReference type="GO" id="GO:0000045">
    <property type="term" value="P:autophagosome assembly"/>
    <property type="evidence" value="ECO:0007669"/>
    <property type="project" value="TreeGrafter"/>
</dbReference>
<dbReference type="InterPro" id="IPR000719">
    <property type="entry name" value="Prot_kinase_dom"/>
</dbReference>
<dbReference type="PROSITE" id="PS00108">
    <property type="entry name" value="PROTEIN_KINASE_ST"/>
    <property type="match status" value="1"/>
</dbReference>
<evidence type="ECO:0000313" key="12">
    <source>
        <dbReference type="Ensembl" id="ENSSMAP00000062056.1"/>
    </source>
</evidence>
<feature type="region of interest" description="Disordered" evidence="10">
    <location>
        <begin position="545"/>
        <end position="570"/>
    </location>
</feature>
<dbReference type="Gene3D" id="3.30.200.20">
    <property type="entry name" value="Phosphorylase Kinase, domain 1"/>
    <property type="match status" value="1"/>
</dbReference>
<sequence length="910" mass="98835">METVGKFEFSRKDLIGHGAFAVVFKGRHREKHDWEVAVKCINKKNLAKSQTLLGKEIKILKVTKGTLSEDTIRVFLQQIAGAMRVLQAKGIIHRDLKPQNILLSYPQGRKSHSNNTCIKIADFGFARYLQNNMMAATLCGSPMYMAPEVIMSQNYDAKADLWSIGTILFQCLTGKAPFQASSPQDLRLFYEKNKNLSPNIPRETSSHLRHLLLGLLQRNHKDRMDFVFPLLSFLLCFSSCVYLRLSFSASLQQSLAEVQHLRAKALASPTQEAAVFLLKDSSGGGGSSKNSSSCDTDDFVMVHGTVNIQRLLFLLSTVTSSLLASAGLCSQVKTPPHSPSYSGSPSPSVIAIPVPTQVQNYQRLEQNLHSSKQDGSPRLSTPVHRCYSGSSLAFARTGPSPPYGQAAVTTTTRTISLGGGRAFQLSPQAPHHIEPRPTSQQHPQTTGLGTRLHSAPCLLECVSGGGRQKIRKQHSDPVVAPSSGLMAVRTLHSSPRLSELMQRSPLPTILGSPSRTIPPFDFPKPPSSPNLVTFLAQQGLVIGSPCSRTAPTDPREPRQQAPTQAAQPAHCIYRLNDDPKSFGRSQSAGRLSDMLLMAAFGPGGPAGERGSTENLTSEKAIEITVPPSGGVGLAPGSSSPAQVIFTVGSPPSGSTPPQTSRQRKYSGSFISVSPAGSLTSRYPQTGAYLDGFEAPSSPRYSFTDPITANMGGGPVTFEAPELPEETLMEQEHTDTVQSLRFTLDFARCLMEVAGARGAAVVGELGDVAHPSLFQQQSLVADQITMSSVTGLKQFLVKRLNELYKSSVASCRTLSTRLERFFDRKHRLMDQITSITAERLLFSHTVQMVQAAALDEMFHQGEASVLRYHKALLLMEGLSLLLTEQDDILSVSKCKECIERRLTALQSGLCV</sequence>
<name>A0A8D3DR97_SCOMX</name>
<reference evidence="12" key="1">
    <citation type="submission" date="2023-05" db="EMBL/GenBank/DDBJ databases">
        <title>High-quality long-read genome of Scophthalmus maximus.</title>
        <authorList>
            <person name="Lien S."/>
            <person name="Martinez P."/>
        </authorList>
    </citation>
    <scope>NUCLEOTIDE SEQUENCE [LARGE SCALE GENOMIC DNA]</scope>
</reference>
<evidence type="ECO:0000259" key="11">
    <source>
        <dbReference type="PROSITE" id="PS50011"/>
    </source>
</evidence>
<keyword evidence="6" id="KW-0418">Kinase</keyword>
<proteinExistence type="predicted"/>
<keyword evidence="7 9" id="KW-0067">ATP-binding</keyword>
<dbReference type="InterPro" id="IPR017441">
    <property type="entry name" value="Protein_kinase_ATP_BS"/>
</dbReference>
<dbReference type="GO" id="GO:0005829">
    <property type="term" value="C:cytosol"/>
    <property type="evidence" value="ECO:0007669"/>
    <property type="project" value="TreeGrafter"/>
</dbReference>
<keyword evidence="5 9" id="KW-0547">Nucleotide-binding</keyword>